<evidence type="ECO:0000256" key="1">
    <source>
        <dbReference type="SAM" id="MobiDB-lite"/>
    </source>
</evidence>
<dbReference type="GO" id="GO:0005634">
    <property type="term" value="C:nucleus"/>
    <property type="evidence" value="ECO:0007669"/>
    <property type="project" value="TreeGrafter"/>
</dbReference>
<dbReference type="GeneID" id="110089864"/>
<protein>
    <submittedName>
        <fullName evidence="3">Coiled-coil domain-containing protein 137</fullName>
    </submittedName>
</protein>
<keyword evidence="2" id="KW-1185">Reference proteome</keyword>
<feature type="compositionally biased region" description="Basic residues" evidence="1">
    <location>
        <begin position="58"/>
        <end position="69"/>
    </location>
</feature>
<organism evidence="2 3">
    <name type="scientific">Pogona vitticeps</name>
    <name type="common">central bearded dragon</name>
    <dbReference type="NCBI Taxonomy" id="103695"/>
    <lineage>
        <taxon>Eukaryota</taxon>
        <taxon>Metazoa</taxon>
        <taxon>Chordata</taxon>
        <taxon>Craniata</taxon>
        <taxon>Vertebrata</taxon>
        <taxon>Euteleostomi</taxon>
        <taxon>Lepidosauria</taxon>
        <taxon>Squamata</taxon>
        <taxon>Bifurcata</taxon>
        <taxon>Unidentata</taxon>
        <taxon>Episquamata</taxon>
        <taxon>Toxicofera</taxon>
        <taxon>Iguania</taxon>
        <taxon>Acrodonta</taxon>
        <taxon>Agamidae</taxon>
        <taxon>Amphibolurinae</taxon>
        <taxon>Pogona</taxon>
    </lineage>
</organism>
<dbReference type="Proteomes" id="UP001652642">
    <property type="component" value="Chromosome 2"/>
</dbReference>
<reference evidence="3" key="2">
    <citation type="submission" date="2025-08" db="UniProtKB">
        <authorList>
            <consortium name="RefSeq"/>
        </authorList>
    </citation>
    <scope>IDENTIFICATION</scope>
</reference>
<evidence type="ECO:0000313" key="2">
    <source>
        <dbReference type="Proteomes" id="UP001652642"/>
    </source>
</evidence>
<dbReference type="InterPro" id="IPR026680">
    <property type="entry name" value="CCDC137"/>
</dbReference>
<feature type="compositionally biased region" description="Basic and acidic residues" evidence="1">
    <location>
        <begin position="27"/>
        <end position="57"/>
    </location>
</feature>
<reference evidence="2" key="1">
    <citation type="submission" date="2025-05" db="UniProtKB">
        <authorList>
            <consortium name="RefSeq"/>
        </authorList>
    </citation>
    <scope>NUCLEOTIDE SEQUENCE [LARGE SCALE GENOMIC DNA]</scope>
</reference>
<feature type="compositionally biased region" description="Basic residues" evidence="1">
    <location>
        <begin position="133"/>
        <end position="144"/>
    </location>
</feature>
<evidence type="ECO:0000313" key="3">
    <source>
        <dbReference type="RefSeq" id="XP_020668888.2"/>
    </source>
</evidence>
<gene>
    <name evidence="3" type="primary">CCDC137</name>
</gene>
<dbReference type="PANTHER" id="PTHR21838:SF2">
    <property type="entry name" value="COILED-COIL DOMAIN-CONTAINING PROTEIN 137"/>
    <property type="match status" value="1"/>
</dbReference>
<dbReference type="RefSeq" id="XP_020668888.2">
    <property type="nucleotide sequence ID" value="XM_020813229.2"/>
</dbReference>
<feature type="region of interest" description="Disordered" evidence="1">
    <location>
        <begin position="107"/>
        <end position="148"/>
    </location>
</feature>
<dbReference type="KEGG" id="pvt:110089864"/>
<dbReference type="PANTHER" id="PTHR21838">
    <property type="entry name" value="COILED-COIL DOMAIN-CONTAINING PROTEIN 137"/>
    <property type="match status" value="1"/>
</dbReference>
<name>A0A6J0V9I4_9SAUR</name>
<dbReference type="CTD" id="339230"/>
<proteinExistence type="predicted"/>
<sequence length="254" mass="29759">MGKKKPRVAEALAPRRGVAPGGSQMKKKTDLKPKCLDEQEIPYKLREIMKSRDELKNSKSKKKKRKAKEKRPNVSEDDIPVPKFKRRKGETEWSYIMRMEQETQHVMFLAKNQQQREPEKEEPIQEKSQKRKEFQRKKQEKARKQKEEKKIAKLEKEFLKDPVEFGEVALQPPVLTVKPRKSVVKDKAGQRQLLLTSLLSSGKTASTQKASLARQRIVLEERERVVQAYRDMKKQKQHRLAEAQLSLDKLKKPV</sequence>
<accession>A0A6J0V9I4</accession>
<feature type="compositionally biased region" description="Basic and acidic residues" evidence="1">
    <location>
        <begin position="114"/>
        <end position="132"/>
    </location>
</feature>
<dbReference type="AlphaFoldDB" id="A0A6J0V9I4"/>
<dbReference type="InParanoid" id="A0A6J0V9I4"/>
<feature type="region of interest" description="Disordered" evidence="1">
    <location>
        <begin position="1"/>
        <end position="87"/>
    </location>
</feature>